<dbReference type="EMBL" id="JBGNYA010000001">
    <property type="protein sequence ID" value="MFA1611465.1"/>
    <property type="molecule type" value="Genomic_DNA"/>
</dbReference>
<reference evidence="1 2" key="1">
    <citation type="submission" date="2024-08" db="EMBL/GenBank/DDBJ databases">
        <title>Halobellus sp. MBLA0158 whole genome sequence.</title>
        <authorList>
            <person name="Hwang C.Y."/>
            <person name="Cho E.-S."/>
            <person name="Seo M.-J."/>
        </authorList>
    </citation>
    <scope>NUCLEOTIDE SEQUENCE [LARGE SCALE GENOMIC DNA]</scope>
    <source>
        <strain evidence="1 2">MBLA0158</strain>
    </source>
</reference>
<proteinExistence type="predicted"/>
<dbReference type="Proteomes" id="UP001570511">
    <property type="component" value="Unassembled WGS sequence"/>
</dbReference>
<dbReference type="Pfam" id="PF19091">
    <property type="entry name" value="DUF5779"/>
    <property type="match status" value="1"/>
</dbReference>
<protein>
    <submittedName>
        <fullName evidence="1">DUF5779 family protein</fullName>
    </submittedName>
</protein>
<keyword evidence="2" id="KW-1185">Reference proteome</keyword>
<dbReference type="AlphaFoldDB" id="A0ABD5MGY0"/>
<dbReference type="RefSeq" id="WP_372389758.1">
    <property type="nucleotide sequence ID" value="NZ_JBGNYA010000001.1"/>
</dbReference>
<organism evidence="1 2">
    <name type="scientific">Halobellus rubicundus</name>
    <dbReference type="NCBI Taxonomy" id="2996466"/>
    <lineage>
        <taxon>Archaea</taxon>
        <taxon>Methanobacteriati</taxon>
        <taxon>Methanobacteriota</taxon>
        <taxon>Stenosarchaea group</taxon>
        <taxon>Halobacteria</taxon>
        <taxon>Halobacteriales</taxon>
        <taxon>Haloferacaceae</taxon>
        <taxon>Halobellus</taxon>
    </lineage>
</organism>
<gene>
    <name evidence="1" type="ORF">OS889_10685</name>
</gene>
<dbReference type="InterPro" id="IPR043931">
    <property type="entry name" value="DUF5779"/>
</dbReference>
<evidence type="ECO:0000313" key="2">
    <source>
        <dbReference type="Proteomes" id="UP001570511"/>
    </source>
</evidence>
<accession>A0ABD5MGY0</accession>
<comment type="caution">
    <text evidence="1">The sequence shown here is derived from an EMBL/GenBank/DDBJ whole genome shotgun (WGS) entry which is preliminary data.</text>
</comment>
<evidence type="ECO:0000313" key="1">
    <source>
        <dbReference type="EMBL" id="MFA1611465.1"/>
    </source>
</evidence>
<name>A0ABD5MGY0_9EURY</name>
<sequence>MSDFNLNLSAAEEHLEDDVEGEVVLGVLDGTTADEEWIDTVEQGNVLVLAVEGDLNELANGFARPVKDMGGNLTHFRRFLVVSPPGVEINTERL</sequence>